<evidence type="ECO:0000256" key="1">
    <source>
        <dbReference type="ARBA" id="ARBA00001974"/>
    </source>
</evidence>
<dbReference type="GO" id="GO:0010181">
    <property type="term" value="F:FMN binding"/>
    <property type="evidence" value="ECO:0007669"/>
    <property type="project" value="InterPro"/>
</dbReference>
<dbReference type="InterPro" id="IPR036188">
    <property type="entry name" value="FAD/NAD-bd_sf"/>
</dbReference>
<dbReference type="InterPro" id="IPR050315">
    <property type="entry name" value="FAD-oxidoreductase_2"/>
</dbReference>
<keyword evidence="3 5" id="KW-0274">FAD</keyword>
<dbReference type="InterPro" id="IPR027477">
    <property type="entry name" value="Succ_DH/fumarate_Rdtase_cat_sf"/>
</dbReference>
<feature type="domain" description="FAD-dependent oxidoreductase 2 FAD-binding" evidence="6">
    <location>
        <begin position="31"/>
        <end position="453"/>
    </location>
</feature>
<dbReference type="SUPFAM" id="SSF56425">
    <property type="entry name" value="Succinate dehydrogenase/fumarate reductase flavoprotein, catalytic domain"/>
    <property type="match status" value="1"/>
</dbReference>
<dbReference type="InterPro" id="IPR003953">
    <property type="entry name" value="FAD-dep_OxRdtase_2_FAD-bd"/>
</dbReference>
<proteinExistence type="inferred from homology"/>
<keyword evidence="5" id="KW-0732">Signal</keyword>
<reference evidence="7 8" key="1">
    <citation type="journal article" date="2019" name="Nat. Med.">
        <title>A library of human gut bacterial isolates paired with longitudinal multiomics data enables mechanistic microbiome research.</title>
        <authorList>
            <person name="Poyet M."/>
            <person name="Groussin M."/>
            <person name="Gibbons S.M."/>
            <person name="Avila-Pacheco J."/>
            <person name="Jiang X."/>
            <person name="Kearney S.M."/>
            <person name="Perrotta A.R."/>
            <person name="Berdy B."/>
            <person name="Zhao S."/>
            <person name="Lieberman T.D."/>
            <person name="Swanson P.K."/>
            <person name="Smith M."/>
            <person name="Roesemann S."/>
            <person name="Alexander J.E."/>
            <person name="Rich S.A."/>
            <person name="Livny J."/>
            <person name="Vlamakis H."/>
            <person name="Clish C."/>
            <person name="Bullock K."/>
            <person name="Deik A."/>
            <person name="Scott J."/>
            <person name="Pierce K.A."/>
            <person name="Xavier R.J."/>
            <person name="Alm E.J."/>
        </authorList>
    </citation>
    <scope>NUCLEOTIDE SEQUENCE [LARGE SCALE GENOMIC DNA]</scope>
    <source>
        <strain evidence="7 8">BIOML-A2</strain>
    </source>
</reference>
<dbReference type="Pfam" id="PF00890">
    <property type="entry name" value="FAD_binding_2"/>
    <property type="match status" value="1"/>
</dbReference>
<gene>
    <name evidence="7" type="ORF">GMD42_12775</name>
</gene>
<dbReference type="PRINTS" id="PR00411">
    <property type="entry name" value="PNDRDTASEI"/>
</dbReference>
<feature type="signal peptide" evidence="5">
    <location>
        <begin position="1"/>
        <end position="22"/>
    </location>
</feature>
<comment type="similarity">
    <text evidence="5">Belongs to the FAD-dependent oxidoreductase 2 family. FRD/SDH subfamily.</text>
</comment>
<dbReference type="RefSeq" id="WP_021868059.1">
    <property type="nucleotide sequence ID" value="NZ_CATZBL010000015.1"/>
</dbReference>
<evidence type="ECO:0000256" key="5">
    <source>
        <dbReference type="RuleBase" id="RU366062"/>
    </source>
</evidence>
<evidence type="ECO:0000256" key="4">
    <source>
        <dbReference type="ARBA" id="ARBA00023002"/>
    </source>
</evidence>
<feature type="chain" id="PRO_5031677751" evidence="5">
    <location>
        <begin position="23"/>
        <end position="475"/>
    </location>
</feature>
<dbReference type="GO" id="GO:0016491">
    <property type="term" value="F:oxidoreductase activity"/>
    <property type="evidence" value="ECO:0007669"/>
    <property type="project" value="UniProtKB-KW"/>
</dbReference>
<evidence type="ECO:0000256" key="3">
    <source>
        <dbReference type="ARBA" id="ARBA00022827"/>
    </source>
</evidence>
<comment type="cofactor">
    <cofactor evidence="1">
        <name>FAD</name>
        <dbReference type="ChEBI" id="CHEBI:57692"/>
    </cofactor>
</comment>
<dbReference type="PANTHER" id="PTHR43400">
    <property type="entry name" value="FUMARATE REDUCTASE"/>
    <property type="match status" value="1"/>
</dbReference>
<dbReference type="SUPFAM" id="SSF51905">
    <property type="entry name" value="FAD/NAD(P)-binding domain"/>
    <property type="match status" value="1"/>
</dbReference>
<dbReference type="Gene3D" id="3.90.700.10">
    <property type="entry name" value="Succinate dehydrogenase/fumarate reductase flavoprotein, catalytic domain"/>
    <property type="match status" value="1"/>
</dbReference>
<dbReference type="Gene3D" id="3.50.50.60">
    <property type="entry name" value="FAD/NAD(P)-binding domain"/>
    <property type="match status" value="1"/>
</dbReference>
<dbReference type="PRINTS" id="PR00368">
    <property type="entry name" value="FADPNR"/>
</dbReference>
<dbReference type="InterPro" id="IPR010960">
    <property type="entry name" value="Flavocytochrome_c"/>
</dbReference>
<dbReference type="EMBL" id="WNCL01000080">
    <property type="protein sequence ID" value="MTU44452.1"/>
    <property type="molecule type" value="Genomic_DNA"/>
</dbReference>
<dbReference type="Proteomes" id="UP000462362">
    <property type="component" value="Unassembled WGS sequence"/>
</dbReference>
<name>A0A6I3S3H7_9BURK</name>
<organism evidence="7 8">
    <name type="scientific">Parasutterella excrementihominis</name>
    <dbReference type="NCBI Taxonomy" id="487175"/>
    <lineage>
        <taxon>Bacteria</taxon>
        <taxon>Pseudomonadati</taxon>
        <taxon>Pseudomonadota</taxon>
        <taxon>Betaproteobacteria</taxon>
        <taxon>Burkholderiales</taxon>
        <taxon>Sutterellaceae</taxon>
        <taxon>Parasutterella</taxon>
    </lineage>
</organism>
<protein>
    <submittedName>
        <fullName evidence="7">Flavocytochrome c</fullName>
    </submittedName>
</protein>
<dbReference type="NCBIfam" id="TIGR01813">
    <property type="entry name" value="flavo_cyto_c"/>
    <property type="match status" value="1"/>
</dbReference>
<keyword evidence="2 5" id="KW-0285">Flavoprotein</keyword>
<evidence type="ECO:0000259" key="6">
    <source>
        <dbReference type="Pfam" id="PF00890"/>
    </source>
</evidence>
<sequence>MLRRSFAAGLSLFAAFPLSVFAQSDAEKKFDLIIIGIGVAGLSTAVSAAQSGVKNTLLIDKAAFVGGHSALSGGSVNAVDPEVQMKQGIKDSPELWFRQIMEAGEFQSDPILVNTLVNNAHSTLHWLREIGIPFDDQVFEAWGGKFQRAHSAGQKRNGMTYVRIMNQKARSLGVKVRLRTEAVSLLENNGQVIGVRVKTREGKLEDLQAKDIVIATGGFTANVPMRLKYDERLDASLFTTANPTGRGFDGSTGDGILLAEKTGAQTVDMEAIQLIPLRGGRLLNYVGGDIFVDSSGKRFVDESKGVKAIGEAYLNLPDRVFWVITDSQSQKSLDLDAKLLSGTVRMADSVAEMAKKMHVSPKVLQETLDRYNKFAELGEDKDFGKKIFTQKIDKPPFYFGREQFDIHYSCGGLKINEKCQVIGKESKPIPNLYAVGEVTGGIHGRDRLGGDSLISCFVFGKIAGEEIAKKQKDLK</sequence>
<keyword evidence="4 5" id="KW-0560">Oxidoreductase</keyword>
<comment type="caution">
    <text evidence="7">The sequence shown here is derived from an EMBL/GenBank/DDBJ whole genome shotgun (WGS) entry which is preliminary data.</text>
</comment>
<evidence type="ECO:0000313" key="8">
    <source>
        <dbReference type="Proteomes" id="UP000462362"/>
    </source>
</evidence>
<evidence type="ECO:0000256" key="2">
    <source>
        <dbReference type="ARBA" id="ARBA00022630"/>
    </source>
</evidence>
<accession>A0A6I3S3H7</accession>
<dbReference type="PANTHER" id="PTHR43400:SF7">
    <property type="entry name" value="FAD-DEPENDENT OXIDOREDUCTASE 2 FAD BINDING DOMAIN-CONTAINING PROTEIN"/>
    <property type="match status" value="1"/>
</dbReference>
<dbReference type="AlphaFoldDB" id="A0A6I3S3H7"/>
<evidence type="ECO:0000313" key="7">
    <source>
        <dbReference type="EMBL" id="MTU44452.1"/>
    </source>
</evidence>